<organism evidence="1 2">
    <name type="scientific">Muricoccus nepalensis</name>
    <dbReference type="NCBI Taxonomy" id="1854500"/>
    <lineage>
        <taxon>Bacteria</taxon>
        <taxon>Pseudomonadati</taxon>
        <taxon>Pseudomonadota</taxon>
        <taxon>Alphaproteobacteria</taxon>
        <taxon>Acetobacterales</taxon>
        <taxon>Roseomonadaceae</taxon>
        <taxon>Muricoccus</taxon>
    </lineage>
</organism>
<comment type="caution">
    <text evidence="1">The sequence shown here is derived from an EMBL/GenBank/DDBJ whole genome shotgun (WGS) entry which is preliminary data.</text>
</comment>
<reference evidence="1 2" key="1">
    <citation type="journal article" date="2019" name="Environ. Microbiol.">
        <title>Species interactions and distinct microbial communities in high Arctic permafrost affected cryosols are associated with the CH4 and CO2 gas fluxes.</title>
        <authorList>
            <person name="Altshuler I."/>
            <person name="Hamel J."/>
            <person name="Turney S."/>
            <person name="Magnuson E."/>
            <person name="Levesque R."/>
            <person name="Greer C."/>
            <person name="Whyte L.G."/>
        </authorList>
    </citation>
    <scope>NUCLEOTIDE SEQUENCE [LARGE SCALE GENOMIC DNA]</scope>
    <source>
        <strain evidence="1 2">S9.3B</strain>
    </source>
</reference>
<name>A0A502F2R4_9PROT</name>
<sequence length="96" mass="10282">MSEEASIVQHVAELGARAADAAHLSDQLGHLATLLERIGRPDVAQQVYALDLPRLLTLPRDEATRMLLSLAEAVTMLKTALVSFLTDEGFGNTSAP</sequence>
<dbReference type="Proteomes" id="UP000317078">
    <property type="component" value="Unassembled WGS sequence"/>
</dbReference>
<dbReference type="RefSeq" id="WP_140886896.1">
    <property type="nucleotide sequence ID" value="NZ_RCZP01000053.1"/>
</dbReference>
<gene>
    <name evidence="1" type="ORF">EAH89_27345</name>
</gene>
<protein>
    <submittedName>
        <fullName evidence="1">Uncharacterized protein</fullName>
    </submittedName>
</protein>
<evidence type="ECO:0000313" key="2">
    <source>
        <dbReference type="Proteomes" id="UP000317078"/>
    </source>
</evidence>
<dbReference type="EMBL" id="RCZP01000053">
    <property type="protein sequence ID" value="TPG44313.1"/>
    <property type="molecule type" value="Genomic_DNA"/>
</dbReference>
<accession>A0A502F2R4</accession>
<proteinExistence type="predicted"/>
<evidence type="ECO:0000313" key="1">
    <source>
        <dbReference type="EMBL" id="TPG44313.1"/>
    </source>
</evidence>
<keyword evidence="2" id="KW-1185">Reference proteome</keyword>
<dbReference type="AlphaFoldDB" id="A0A502F2R4"/>